<dbReference type="GO" id="GO:0005524">
    <property type="term" value="F:ATP binding"/>
    <property type="evidence" value="ECO:0007669"/>
    <property type="project" value="UniProtKB-KW"/>
</dbReference>
<dbReference type="Proteomes" id="UP000249340">
    <property type="component" value="Chromosome"/>
</dbReference>
<evidence type="ECO:0000313" key="4">
    <source>
        <dbReference type="Proteomes" id="UP000249340"/>
    </source>
</evidence>
<sequence>MSQAPPPRDRLMLVGTRNAVGLARLHTADVLSRWGVHPDSIETVKLLVSELTTNAVRCLNMGQEESPPYSEHNTTQTFELALEITNGAIRASVWDRDSRPPILKQVGVDATGGRGLFIVAAMSRRWGSYPVCGLPGKVVWAEVPLVLVTHGRADISSDSPRLLQPARAVRPTRDAQVRPDL</sequence>
<dbReference type="KEGG" id="stri:C7M71_018250"/>
<organism evidence="3 4">
    <name type="scientific">Peterkaempfera bronchialis</name>
    <dbReference type="NCBI Taxonomy" id="2126346"/>
    <lineage>
        <taxon>Bacteria</taxon>
        <taxon>Bacillati</taxon>
        <taxon>Actinomycetota</taxon>
        <taxon>Actinomycetes</taxon>
        <taxon>Kitasatosporales</taxon>
        <taxon>Streptomycetaceae</taxon>
        <taxon>Peterkaempfera</taxon>
    </lineage>
</organism>
<feature type="domain" description="Histidine kinase/HSP90-like ATPase" evidence="2">
    <location>
        <begin position="19"/>
        <end position="126"/>
    </location>
</feature>
<dbReference type="InterPro" id="IPR003594">
    <property type="entry name" value="HATPase_dom"/>
</dbReference>
<keyword evidence="3" id="KW-0067">ATP-binding</keyword>
<name>A0A345SZB1_9ACTN</name>
<dbReference type="Pfam" id="PF13581">
    <property type="entry name" value="HATPase_c_2"/>
    <property type="match status" value="1"/>
</dbReference>
<dbReference type="CDD" id="cd16936">
    <property type="entry name" value="HATPase_RsbW-like"/>
    <property type="match status" value="1"/>
</dbReference>
<keyword evidence="3" id="KW-0547">Nucleotide-binding</keyword>
<evidence type="ECO:0000313" key="3">
    <source>
        <dbReference type="EMBL" id="AXI79066.1"/>
    </source>
</evidence>
<accession>A0A345SZB1</accession>
<evidence type="ECO:0000256" key="1">
    <source>
        <dbReference type="ARBA" id="ARBA00022527"/>
    </source>
</evidence>
<evidence type="ECO:0000259" key="2">
    <source>
        <dbReference type="Pfam" id="PF13581"/>
    </source>
</evidence>
<proteinExistence type="predicted"/>
<keyword evidence="1" id="KW-0723">Serine/threonine-protein kinase</keyword>
<protein>
    <submittedName>
        <fullName evidence="3">ATP-binding protein</fullName>
    </submittedName>
</protein>
<dbReference type="AlphaFoldDB" id="A0A345SZB1"/>
<keyword evidence="1" id="KW-0418">Kinase</keyword>
<dbReference type="EMBL" id="CP031264">
    <property type="protein sequence ID" value="AXI79066.1"/>
    <property type="molecule type" value="Genomic_DNA"/>
</dbReference>
<dbReference type="Gene3D" id="3.30.565.10">
    <property type="entry name" value="Histidine kinase-like ATPase, C-terminal domain"/>
    <property type="match status" value="1"/>
</dbReference>
<dbReference type="PANTHER" id="PTHR35526">
    <property type="entry name" value="ANTI-SIGMA-F FACTOR RSBW-RELATED"/>
    <property type="match status" value="1"/>
</dbReference>
<dbReference type="GO" id="GO:0004674">
    <property type="term" value="F:protein serine/threonine kinase activity"/>
    <property type="evidence" value="ECO:0007669"/>
    <property type="project" value="UniProtKB-KW"/>
</dbReference>
<dbReference type="OrthoDB" id="3853268at2"/>
<gene>
    <name evidence="3" type="ORF">C7M71_018250</name>
</gene>
<reference evidence="4" key="1">
    <citation type="submission" date="2018-07" db="EMBL/GenBank/DDBJ databases">
        <title>Streptacidiphilus bronchialis DSM 106435 chromosome.</title>
        <authorList>
            <person name="Batra D."/>
            <person name="Gulvik C.A."/>
        </authorList>
    </citation>
    <scope>NUCLEOTIDE SEQUENCE [LARGE SCALE GENOMIC DNA]</scope>
    <source>
        <strain evidence="4">DSM 106435</strain>
    </source>
</reference>
<dbReference type="PANTHER" id="PTHR35526:SF3">
    <property type="entry name" value="ANTI-SIGMA-F FACTOR RSBW"/>
    <property type="match status" value="1"/>
</dbReference>
<keyword evidence="4" id="KW-1185">Reference proteome</keyword>
<dbReference type="InterPro" id="IPR050267">
    <property type="entry name" value="Anti-sigma-factor_SerPK"/>
</dbReference>
<dbReference type="InterPro" id="IPR036890">
    <property type="entry name" value="HATPase_C_sf"/>
</dbReference>
<keyword evidence="1" id="KW-0808">Transferase</keyword>